<dbReference type="Proteomes" id="UP000267096">
    <property type="component" value="Unassembled WGS sequence"/>
</dbReference>
<dbReference type="InterPro" id="IPR008405">
    <property type="entry name" value="ApoL"/>
</dbReference>
<dbReference type="GO" id="GO:0005576">
    <property type="term" value="C:extracellular region"/>
    <property type="evidence" value="ECO:0007669"/>
    <property type="project" value="InterPro"/>
</dbReference>
<comment type="similarity">
    <text evidence="1">Belongs to the apolipoprotein L family.</text>
</comment>
<keyword evidence="3" id="KW-1185">Reference proteome</keyword>
<gene>
    <name evidence="2" type="ORF">ASIM_LOCUS12988</name>
</gene>
<accession>A0A158PP36</accession>
<dbReference type="GO" id="GO:0016020">
    <property type="term" value="C:membrane"/>
    <property type="evidence" value="ECO:0007669"/>
    <property type="project" value="TreeGrafter"/>
</dbReference>
<sequence>MQQKLVEPVTKQEHLSDEERANLKQEFQLVYNDFIDNRKKLIFELEKIADKAVGVSKGCAISKLAGSSVGLGGGATALAGLVAFPPIVVFGGIAAGMAAVWNIGTQVAEYKLTPTELGDEVKQLCERDAKLVAPEVKLASAVGRGASEMFHLFSIHPIQRFQIGSGAEFAAIAGRRAASKMIRSGQRIATAEKGAAEMAGPGIEIASAVEEGAAGVIAAEVAGADAAVVAGAGTTDLVGAAGGEIATAAGVGSAEMVGLGGQVLQGVAQGAIVLGVAMDIATIISSARLLANESRTKFSDALREEVKRRKAELDSIRQKAIQCGLIEAPKPVPLHLMEPAKGLD</sequence>
<reference evidence="4" key="1">
    <citation type="submission" date="2016-04" db="UniProtKB">
        <authorList>
            <consortium name="WormBaseParasite"/>
        </authorList>
    </citation>
    <scope>IDENTIFICATION</scope>
</reference>
<dbReference type="OrthoDB" id="10540855at2759"/>
<dbReference type="GO" id="GO:0008289">
    <property type="term" value="F:lipid binding"/>
    <property type="evidence" value="ECO:0007669"/>
    <property type="project" value="InterPro"/>
</dbReference>
<evidence type="ECO:0000256" key="1">
    <source>
        <dbReference type="ARBA" id="ARBA00010090"/>
    </source>
</evidence>
<reference evidence="2 3" key="2">
    <citation type="submission" date="2018-11" db="EMBL/GenBank/DDBJ databases">
        <authorList>
            <consortium name="Pathogen Informatics"/>
        </authorList>
    </citation>
    <scope>NUCLEOTIDE SEQUENCE [LARGE SCALE GENOMIC DNA]</scope>
</reference>
<name>A0A158PP36_ANISI</name>
<evidence type="ECO:0000313" key="2">
    <source>
        <dbReference type="EMBL" id="VDK48622.1"/>
    </source>
</evidence>
<dbReference type="GO" id="GO:0006869">
    <property type="term" value="P:lipid transport"/>
    <property type="evidence" value="ECO:0007669"/>
    <property type="project" value="InterPro"/>
</dbReference>
<dbReference type="PANTHER" id="PTHR14096">
    <property type="entry name" value="APOLIPOPROTEIN L"/>
    <property type="match status" value="1"/>
</dbReference>
<evidence type="ECO:0000313" key="3">
    <source>
        <dbReference type="Proteomes" id="UP000267096"/>
    </source>
</evidence>
<evidence type="ECO:0000313" key="4">
    <source>
        <dbReference type="WBParaSite" id="ASIM_0001356001-mRNA-1"/>
    </source>
</evidence>
<organism evidence="4">
    <name type="scientific">Anisakis simplex</name>
    <name type="common">Herring worm</name>
    <dbReference type="NCBI Taxonomy" id="6269"/>
    <lineage>
        <taxon>Eukaryota</taxon>
        <taxon>Metazoa</taxon>
        <taxon>Ecdysozoa</taxon>
        <taxon>Nematoda</taxon>
        <taxon>Chromadorea</taxon>
        <taxon>Rhabditida</taxon>
        <taxon>Spirurina</taxon>
        <taxon>Ascaridomorpha</taxon>
        <taxon>Ascaridoidea</taxon>
        <taxon>Anisakidae</taxon>
        <taxon>Anisakis</taxon>
        <taxon>Anisakis simplex complex</taxon>
    </lineage>
</organism>
<dbReference type="GO" id="GO:0042157">
    <property type="term" value="P:lipoprotein metabolic process"/>
    <property type="evidence" value="ECO:0007669"/>
    <property type="project" value="InterPro"/>
</dbReference>
<dbReference type="AlphaFoldDB" id="A0A158PP36"/>
<proteinExistence type="inferred from homology"/>
<dbReference type="EMBL" id="UYRR01031290">
    <property type="protein sequence ID" value="VDK48622.1"/>
    <property type="molecule type" value="Genomic_DNA"/>
</dbReference>
<dbReference type="PANTHER" id="PTHR14096:SF28">
    <property type="entry name" value="APOLIPOPROTEIN L, 1-RELATED"/>
    <property type="match status" value="1"/>
</dbReference>
<protein>
    <submittedName>
        <fullName evidence="4">Apolipoprotein L3</fullName>
    </submittedName>
</protein>
<dbReference type="WBParaSite" id="ASIM_0001356001-mRNA-1">
    <property type="protein sequence ID" value="ASIM_0001356001-mRNA-1"/>
    <property type="gene ID" value="ASIM_0001356001"/>
</dbReference>